<sequence>MLSDKGPTILRCAAPHGAILMDKQILLILICRRNADPRSEEIYVAIVQMIAVDDQPFSAVDNPGSINSIEKASIKQ</sequence>
<keyword evidence="1" id="KW-1185">Reference proteome</keyword>
<proteinExistence type="predicted"/>
<dbReference type="AlphaFoldDB" id="A0A915HMR9"/>
<dbReference type="WBParaSite" id="nRc.2.0.1.t03253-RA">
    <property type="protein sequence ID" value="nRc.2.0.1.t03253-RA"/>
    <property type="gene ID" value="nRc.2.0.1.g03253"/>
</dbReference>
<reference evidence="2" key="1">
    <citation type="submission" date="2022-11" db="UniProtKB">
        <authorList>
            <consortium name="WormBaseParasite"/>
        </authorList>
    </citation>
    <scope>IDENTIFICATION</scope>
</reference>
<evidence type="ECO:0000313" key="1">
    <source>
        <dbReference type="Proteomes" id="UP000887565"/>
    </source>
</evidence>
<name>A0A915HMR9_ROMCU</name>
<accession>A0A915HMR9</accession>
<protein>
    <submittedName>
        <fullName evidence="2">Uncharacterized protein</fullName>
    </submittedName>
</protein>
<organism evidence="1 2">
    <name type="scientific">Romanomermis culicivorax</name>
    <name type="common">Nematode worm</name>
    <dbReference type="NCBI Taxonomy" id="13658"/>
    <lineage>
        <taxon>Eukaryota</taxon>
        <taxon>Metazoa</taxon>
        <taxon>Ecdysozoa</taxon>
        <taxon>Nematoda</taxon>
        <taxon>Enoplea</taxon>
        <taxon>Dorylaimia</taxon>
        <taxon>Mermithida</taxon>
        <taxon>Mermithoidea</taxon>
        <taxon>Mermithidae</taxon>
        <taxon>Romanomermis</taxon>
    </lineage>
</organism>
<evidence type="ECO:0000313" key="2">
    <source>
        <dbReference type="WBParaSite" id="nRc.2.0.1.t03253-RA"/>
    </source>
</evidence>
<dbReference type="Proteomes" id="UP000887565">
    <property type="component" value="Unplaced"/>
</dbReference>